<evidence type="ECO:0000256" key="1">
    <source>
        <dbReference type="ARBA" id="ARBA00023122"/>
    </source>
</evidence>
<dbReference type="SMART" id="SM00116">
    <property type="entry name" value="CBS"/>
    <property type="match status" value="2"/>
</dbReference>
<organism evidence="4 5">
    <name type="scientific">Nitrospira tepida</name>
    <dbReference type="NCBI Taxonomy" id="2973512"/>
    <lineage>
        <taxon>Bacteria</taxon>
        <taxon>Pseudomonadati</taxon>
        <taxon>Nitrospirota</taxon>
        <taxon>Nitrospiria</taxon>
        <taxon>Nitrospirales</taxon>
        <taxon>Nitrospiraceae</taxon>
        <taxon>Nitrospira</taxon>
    </lineage>
</organism>
<name>A0AA86N0E5_9BACT</name>
<reference evidence="4" key="1">
    <citation type="submission" date="2022-10" db="EMBL/GenBank/DDBJ databases">
        <authorList>
            <person name="Koch H."/>
        </authorList>
    </citation>
    <scope>NUCLEOTIDE SEQUENCE</scope>
    <source>
        <strain evidence="4">DNF</strain>
    </source>
</reference>
<dbReference type="SUPFAM" id="SSF54631">
    <property type="entry name" value="CBS-domain pair"/>
    <property type="match status" value="1"/>
</dbReference>
<dbReference type="Gene3D" id="3.10.580.10">
    <property type="entry name" value="CBS-domain"/>
    <property type="match status" value="1"/>
</dbReference>
<dbReference type="PROSITE" id="PS51371">
    <property type="entry name" value="CBS"/>
    <property type="match status" value="2"/>
</dbReference>
<dbReference type="KEGG" id="nti:DNFV4_02670"/>
<keyword evidence="5" id="KW-1185">Reference proteome</keyword>
<dbReference type="Pfam" id="PF00571">
    <property type="entry name" value="CBS"/>
    <property type="match status" value="2"/>
</dbReference>
<dbReference type="PANTHER" id="PTHR43080">
    <property type="entry name" value="CBS DOMAIN-CONTAINING PROTEIN CBSX3, MITOCHONDRIAL"/>
    <property type="match status" value="1"/>
</dbReference>
<evidence type="ECO:0000313" key="4">
    <source>
        <dbReference type="EMBL" id="CAI4032241.1"/>
    </source>
</evidence>
<accession>A0AA86N0E5</accession>
<gene>
    <name evidence="4" type="ORF">DNFV4_02670</name>
</gene>
<dbReference type="Proteomes" id="UP001179121">
    <property type="component" value="Chromosome"/>
</dbReference>
<evidence type="ECO:0000259" key="3">
    <source>
        <dbReference type="PROSITE" id="PS51371"/>
    </source>
</evidence>
<dbReference type="AlphaFoldDB" id="A0AA86N0E5"/>
<sequence length="133" mass="14489">MVPVKSFMIPAEKFVTVGRDTDVKTAAVMMRDRNIGSLMVTRGGDSKDVIGIVTDTDMVRRVLATAADTAKTTVEMIMSAPILTIDENKTLLDANDMMAQSHLRHLGVSRGGKLVGMISVRDLVVFLTNLPRK</sequence>
<keyword evidence="1 2" id="KW-0129">CBS domain</keyword>
<dbReference type="InterPro" id="IPR046342">
    <property type="entry name" value="CBS_dom_sf"/>
</dbReference>
<proteinExistence type="predicted"/>
<dbReference type="InterPro" id="IPR051257">
    <property type="entry name" value="Diverse_CBS-Domain"/>
</dbReference>
<evidence type="ECO:0000256" key="2">
    <source>
        <dbReference type="PROSITE-ProRule" id="PRU00703"/>
    </source>
</evidence>
<evidence type="ECO:0000313" key="5">
    <source>
        <dbReference type="Proteomes" id="UP001179121"/>
    </source>
</evidence>
<protein>
    <submittedName>
        <fullName evidence="4">Inosine-5'-monophosphate dehydrogenase</fullName>
    </submittedName>
</protein>
<dbReference type="InterPro" id="IPR000644">
    <property type="entry name" value="CBS_dom"/>
</dbReference>
<feature type="domain" description="CBS" evidence="3">
    <location>
        <begin position="78"/>
        <end position="133"/>
    </location>
</feature>
<dbReference type="PANTHER" id="PTHR43080:SF2">
    <property type="entry name" value="CBS DOMAIN-CONTAINING PROTEIN"/>
    <property type="match status" value="1"/>
</dbReference>
<feature type="domain" description="CBS" evidence="3">
    <location>
        <begin position="8"/>
        <end position="69"/>
    </location>
</feature>
<dbReference type="RefSeq" id="WP_289268981.1">
    <property type="nucleotide sequence ID" value="NZ_OX365700.1"/>
</dbReference>
<dbReference type="EMBL" id="OX365700">
    <property type="protein sequence ID" value="CAI4032241.1"/>
    <property type="molecule type" value="Genomic_DNA"/>
</dbReference>